<protein>
    <submittedName>
        <fullName evidence="1">Uncharacterized protein</fullName>
    </submittedName>
</protein>
<organism evidence="1">
    <name type="scientific">marine sediment metagenome</name>
    <dbReference type="NCBI Taxonomy" id="412755"/>
    <lineage>
        <taxon>unclassified sequences</taxon>
        <taxon>metagenomes</taxon>
        <taxon>ecological metagenomes</taxon>
    </lineage>
</organism>
<sequence>AYRTIGMLGGMIIPIVDDATVIPAANLVGYPLFSISGMRTAPIDAISEAEDPDIPPKIILAKTLTSPSPPRNRPTNRRLKSIRRAVIPLLFMRRPIRINKGSAIKT</sequence>
<comment type="caution">
    <text evidence="1">The sequence shown here is derived from an EMBL/GenBank/DDBJ whole genome shotgun (WGS) entry which is preliminary data.</text>
</comment>
<name>X1HZ10_9ZZZZ</name>
<proteinExistence type="predicted"/>
<feature type="non-terminal residue" evidence="1">
    <location>
        <position position="1"/>
    </location>
</feature>
<accession>X1HZ10</accession>
<dbReference type="EMBL" id="BARU01026265">
    <property type="protein sequence ID" value="GAH75391.1"/>
    <property type="molecule type" value="Genomic_DNA"/>
</dbReference>
<dbReference type="AntiFam" id="ANF00246">
    <property type="entry name" value="Shadow ORF (opposite dctM)"/>
</dbReference>
<dbReference type="AlphaFoldDB" id="X1HZ10"/>
<reference evidence="1" key="1">
    <citation type="journal article" date="2014" name="Front. Microbiol.">
        <title>High frequency of phylogenetically diverse reductive dehalogenase-homologous genes in deep subseafloor sedimentary metagenomes.</title>
        <authorList>
            <person name="Kawai M."/>
            <person name="Futagami T."/>
            <person name="Toyoda A."/>
            <person name="Takaki Y."/>
            <person name="Nishi S."/>
            <person name="Hori S."/>
            <person name="Arai W."/>
            <person name="Tsubouchi T."/>
            <person name="Morono Y."/>
            <person name="Uchiyama I."/>
            <person name="Ito T."/>
            <person name="Fujiyama A."/>
            <person name="Inagaki F."/>
            <person name="Takami H."/>
        </authorList>
    </citation>
    <scope>NUCLEOTIDE SEQUENCE</scope>
    <source>
        <strain evidence="1">Expedition CK06-06</strain>
    </source>
</reference>
<gene>
    <name evidence="1" type="ORF">S03H2_42215</name>
</gene>
<evidence type="ECO:0000313" key="1">
    <source>
        <dbReference type="EMBL" id="GAH75391.1"/>
    </source>
</evidence>